<dbReference type="Pfam" id="PF00762">
    <property type="entry name" value="Ferrochelatase"/>
    <property type="match status" value="1"/>
</dbReference>
<dbReference type="Gene3D" id="3.40.50.1400">
    <property type="match status" value="2"/>
</dbReference>
<dbReference type="NCBIfam" id="TIGR00109">
    <property type="entry name" value="hemH"/>
    <property type="match status" value="1"/>
</dbReference>
<evidence type="ECO:0000256" key="5">
    <source>
        <dbReference type="ARBA" id="ARBA00023244"/>
    </source>
</evidence>
<dbReference type="GO" id="GO:0004325">
    <property type="term" value="F:ferrochelatase activity"/>
    <property type="evidence" value="ECO:0007669"/>
    <property type="project" value="InterPro"/>
</dbReference>
<dbReference type="HAMAP" id="MF_00323">
    <property type="entry name" value="Ferrochelatase"/>
    <property type="match status" value="1"/>
</dbReference>
<evidence type="ECO:0000256" key="2">
    <source>
        <dbReference type="ARBA" id="ARBA00023004"/>
    </source>
</evidence>
<evidence type="ECO:0000256" key="3">
    <source>
        <dbReference type="ARBA" id="ARBA00023133"/>
    </source>
</evidence>
<dbReference type="EC" id="4.99.1.1" evidence="6"/>
<dbReference type="InterPro" id="IPR033659">
    <property type="entry name" value="Ferrochelatase_N"/>
</dbReference>
<keyword evidence="2" id="KW-0408">Iron</keyword>
<dbReference type="GO" id="GO:0006783">
    <property type="term" value="P:heme biosynthetic process"/>
    <property type="evidence" value="ECO:0007669"/>
    <property type="project" value="UniProtKB-KW"/>
</dbReference>
<evidence type="ECO:0000313" key="6">
    <source>
        <dbReference type="EMBL" id="VAW29207.1"/>
    </source>
</evidence>
<reference evidence="6" key="1">
    <citation type="submission" date="2018-06" db="EMBL/GenBank/DDBJ databases">
        <authorList>
            <person name="Zhirakovskaya E."/>
        </authorList>
    </citation>
    <scope>NUCLEOTIDE SEQUENCE</scope>
</reference>
<dbReference type="PROSITE" id="PS00534">
    <property type="entry name" value="FERROCHELATASE"/>
    <property type="match status" value="1"/>
</dbReference>
<sequence>MTGVLLVNMGGARSSKEMKVFLSRMFNDPFILPFGKPGRKLLAFIISNTRYKRSWEKYRSIGGTPIINATVRTMEALQDKLPEEYKVRVAFSYTEPLISESINAFSNEGINDIIVIPLYPQSGYSTTRSVENDIKEATKNRDLKIRFVKEFYQNKYYVEFWSKLIRKHITEKGYSNPFLLFSAHSIPKYMVERGDTYPKGIEESARLIANALGLDFGHVYQSGMRRGEWIGPDIKGRLKEMAAEGKDEIVIAPISFVNENLETLYDIDKEIVPFGENELGIKNISRVKIPDADDTFTELLKNIIKH</sequence>
<dbReference type="PANTHER" id="PTHR11108:SF1">
    <property type="entry name" value="FERROCHELATASE, MITOCHONDRIAL"/>
    <property type="match status" value="1"/>
</dbReference>
<accession>A0A3B0UV30</accession>
<organism evidence="6">
    <name type="scientific">hydrothermal vent metagenome</name>
    <dbReference type="NCBI Taxonomy" id="652676"/>
    <lineage>
        <taxon>unclassified sequences</taxon>
        <taxon>metagenomes</taxon>
        <taxon>ecological metagenomes</taxon>
    </lineage>
</organism>
<dbReference type="PANTHER" id="PTHR11108">
    <property type="entry name" value="FERROCHELATASE"/>
    <property type="match status" value="1"/>
</dbReference>
<evidence type="ECO:0000256" key="4">
    <source>
        <dbReference type="ARBA" id="ARBA00023239"/>
    </source>
</evidence>
<protein>
    <submittedName>
        <fullName evidence="6">Ferrochelatase, protoheme ferro-lyase</fullName>
        <ecNumber evidence="6">4.99.1.1</ecNumber>
    </submittedName>
</protein>
<keyword evidence="4 6" id="KW-0456">Lyase</keyword>
<comment type="pathway">
    <text evidence="1">Porphyrin-containing compound metabolism; protoheme biosynthesis.</text>
</comment>
<name>A0A3B0UV30_9ZZZZ</name>
<gene>
    <name evidence="6" type="ORF">MNBD_BACTEROID07-154</name>
</gene>
<evidence type="ECO:0000256" key="1">
    <source>
        <dbReference type="ARBA" id="ARBA00004744"/>
    </source>
</evidence>
<dbReference type="InterPro" id="IPR001015">
    <property type="entry name" value="Ferrochelatase"/>
</dbReference>
<proteinExistence type="inferred from homology"/>
<dbReference type="CDD" id="cd00419">
    <property type="entry name" value="Ferrochelatase_C"/>
    <property type="match status" value="1"/>
</dbReference>
<dbReference type="InterPro" id="IPR033644">
    <property type="entry name" value="Ferrochelatase_C"/>
</dbReference>
<dbReference type="EMBL" id="UOET01000337">
    <property type="protein sequence ID" value="VAW29207.1"/>
    <property type="molecule type" value="Genomic_DNA"/>
</dbReference>
<dbReference type="CDD" id="cd03411">
    <property type="entry name" value="Ferrochelatase_N"/>
    <property type="match status" value="1"/>
</dbReference>
<keyword evidence="3" id="KW-0350">Heme biosynthesis</keyword>
<keyword evidence="5" id="KW-0627">Porphyrin biosynthesis</keyword>
<dbReference type="InterPro" id="IPR019772">
    <property type="entry name" value="Ferrochelatase_AS"/>
</dbReference>
<dbReference type="UniPathway" id="UPA00252"/>
<dbReference type="SUPFAM" id="SSF53800">
    <property type="entry name" value="Chelatase"/>
    <property type="match status" value="1"/>
</dbReference>
<dbReference type="AlphaFoldDB" id="A0A3B0UV30"/>